<evidence type="ECO:0000313" key="3">
    <source>
        <dbReference type="EMBL" id="KAL2721524.1"/>
    </source>
</evidence>
<evidence type="ECO:0000256" key="2">
    <source>
        <dbReference type="SAM" id="Phobius"/>
    </source>
</evidence>
<accession>A0ABD2ALN7</accession>
<reference evidence="3 4" key="1">
    <citation type="journal article" date="2024" name="Ann. Entomol. Soc. Am.">
        <title>Genomic analyses of the southern and eastern yellowjacket wasps (Hymenoptera: Vespidae) reveal evolutionary signatures of social life.</title>
        <authorList>
            <person name="Catto M.A."/>
            <person name="Caine P.B."/>
            <person name="Orr S.E."/>
            <person name="Hunt B.G."/>
            <person name="Goodisman M.A.D."/>
        </authorList>
    </citation>
    <scope>NUCLEOTIDE SEQUENCE [LARGE SCALE GENOMIC DNA]</scope>
    <source>
        <strain evidence="3">232</strain>
        <tissue evidence="3">Head and thorax</tissue>
    </source>
</reference>
<keyword evidence="4" id="KW-1185">Reference proteome</keyword>
<proteinExistence type="predicted"/>
<dbReference type="Proteomes" id="UP001607303">
    <property type="component" value="Unassembled WGS sequence"/>
</dbReference>
<organism evidence="3 4">
    <name type="scientific">Vespula maculifrons</name>
    <name type="common">Eastern yellow jacket</name>
    <name type="synonym">Wasp</name>
    <dbReference type="NCBI Taxonomy" id="7453"/>
    <lineage>
        <taxon>Eukaryota</taxon>
        <taxon>Metazoa</taxon>
        <taxon>Ecdysozoa</taxon>
        <taxon>Arthropoda</taxon>
        <taxon>Hexapoda</taxon>
        <taxon>Insecta</taxon>
        <taxon>Pterygota</taxon>
        <taxon>Neoptera</taxon>
        <taxon>Endopterygota</taxon>
        <taxon>Hymenoptera</taxon>
        <taxon>Apocrita</taxon>
        <taxon>Aculeata</taxon>
        <taxon>Vespoidea</taxon>
        <taxon>Vespidae</taxon>
        <taxon>Vespinae</taxon>
        <taxon>Vespula</taxon>
    </lineage>
</organism>
<feature type="transmembrane region" description="Helical" evidence="2">
    <location>
        <begin position="93"/>
        <end position="114"/>
    </location>
</feature>
<keyword evidence="2" id="KW-1133">Transmembrane helix</keyword>
<name>A0ABD2ALN7_VESMC</name>
<dbReference type="AlphaFoldDB" id="A0ABD2ALN7"/>
<keyword evidence="2" id="KW-0472">Membrane</keyword>
<keyword evidence="2" id="KW-0812">Transmembrane</keyword>
<dbReference type="EMBL" id="JAYRBN010000116">
    <property type="protein sequence ID" value="KAL2721524.1"/>
    <property type="molecule type" value="Genomic_DNA"/>
</dbReference>
<feature type="compositionally biased region" description="Low complexity" evidence="1">
    <location>
        <begin position="164"/>
        <end position="187"/>
    </location>
</feature>
<evidence type="ECO:0000313" key="4">
    <source>
        <dbReference type="Proteomes" id="UP001607303"/>
    </source>
</evidence>
<sequence length="212" mass="24561">MNELKRDAAYKNLQSRLNNLLQINTETILSSTFDEEIQNFLTRDYYVKNATIILNNKNKKDFKRENRMNLDSFVPSLNRTQLGEEISTYKMPLHMVCIIVILTIILTCCFTLYLRNKLMALVYKVIGKKKKDRLSQIMDVEKGRRESKNGLMGVKKVQKKENKPVSPDVTQPVPQPTTMITTTSSIQAEPSPTGCSKCFKKKRKKTQKKHKR</sequence>
<evidence type="ECO:0000256" key="1">
    <source>
        <dbReference type="SAM" id="MobiDB-lite"/>
    </source>
</evidence>
<feature type="compositionally biased region" description="Basic residues" evidence="1">
    <location>
        <begin position="198"/>
        <end position="212"/>
    </location>
</feature>
<gene>
    <name evidence="3" type="ORF">V1477_020344</name>
</gene>
<protein>
    <submittedName>
        <fullName evidence="3">Uncharacterized protein</fullName>
    </submittedName>
</protein>
<comment type="caution">
    <text evidence="3">The sequence shown here is derived from an EMBL/GenBank/DDBJ whole genome shotgun (WGS) entry which is preliminary data.</text>
</comment>
<feature type="region of interest" description="Disordered" evidence="1">
    <location>
        <begin position="148"/>
        <end position="212"/>
    </location>
</feature>